<evidence type="ECO:0000313" key="4">
    <source>
        <dbReference type="EMBL" id="MBZ0156566.1"/>
    </source>
</evidence>
<reference evidence="4" key="1">
    <citation type="journal article" date="2021" name="bioRxiv">
        <title>Unraveling nitrogen, sulfur and carbon metabolic pathways and microbial community transcriptional responses to substrate deprivation and toxicity stresses in a bioreactor mimicking anoxic brackish coastal sediment conditions.</title>
        <authorList>
            <person name="Martins P.D."/>
            <person name="Echeveste M.J."/>
            <person name="Arshad A."/>
            <person name="Kurth J."/>
            <person name="Ouboter H."/>
            <person name="Jetten M.S.M."/>
            <person name="Welte C.U."/>
        </authorList>
    </citation>
    <scope>NUCLEOTIDE SEQUENCE</scope>
    <source>
        <strain evidence="4">MAG_39</strain>
    </source>
</reference>
<comment type="caution">
    <text evidence="4">The sequence shown here is derived from an EMBL/GenBank/DDBJ whole genome shotgun (WGS) entry which is preliminary data.</text>
</comment>
<dbReference type="SUPFAM" id="SSF49764">
    <property type="entry name" value="HSP20-like chaperones"/>
    <property type="match status" value="1"/>
</dbReference>
<dbReference type="InterPro" id="IPR002068">
    <property type="entry name" value="A-crystallin/Hsp20_dom"/>
</dbReference>
<evidence type="ECO:0000313" key="5">
    <source>
        <dbReference type="Proteomes" id="UP000705867"/>
    </source>
</evidence>
<dbReference type="InterPro" id="IPR008978">
    <property type="entry name" value="HSP20-like_chaperone"/>
</dbReference>
<gene>
    <name evidence="4" type="ORF">K8I29_10225</name>
</gene>
<dbReference type="CDD" id="cd06464">
    <property type="entry name" value="ACD_sHsps-like"/>
    <property type="match status" value="1"/>
</dbReference>
<evidence type="ECO:0000256" key="2">
    <source>
        <dbReference type="RuleBase" id="RU003616"/>
    </source>
</evidence>
<evidence type="ECO:0000256" key="1">
    <source>
        <dbReference type="PROSITE-ProRule" id="PRU00285"/>
    </source>
</evidence>
<dbReference type="InterPro" id="IPR031107">
    <property type="entry name" value="Small_HSP"/>
</dbReference>
<dbReference type="PROSITE" id="PS01031">
    <property type="entry name" value="SHSP"/>
    <property type="match status" value="1"/>
</dbReference>
<proteinExistence type="inferred from homology"/>
<dbReference type="AlphaFoldDB" id="A0A953J5D5"/>
<accession>A0A953J5D5</accession>
<sequence>MTLKNLVPWNFGKKEVPVRREDENPFLSLRKEMDALFDDFFRGFDRESFKGTFGSFSPKVDVVENDKDIKVTAELPGLDEKDIDVSLHKDVLTISGEKREEREDKEKDYYRMERSFGSFSRSIPLPVEVQTDKVEAQFRKGVLTITLPKTAKAIKETKKIAVT</sequence>
<dbReference type="PANTHER" id="PTHR11527">
    <property type="entry name" value="HEAT-SHOCK PROTEIN 20 FAMILY MEMBER"/>
    <property type="match status" value="1"/>
</dbReference>
<dbReference type="Pfam" id="PF00011">
    <property type="entry name" value="HSP20"/>
    <property type="match status" value="1"/>
</dbReference>
<feature type="domain" description="SHSP" evidence="3">
    <location>
        <begin position="51"/>
        <end position="163"/>
    </location>
</feature>
<name>A0A953J5D5_9BACT</name>
<organism evidence="4 5">
    <name type="scientific">Candidatus Nitrobium versatile</name>
    <dbReference type="NCBI Taxonomy" id="2884831"/>
    <lineage>
        <taxon>Bacteria</taxon>
        <taxon>Pseudomonadati</taxon>
        <taxon>Nitrospirota</taxon>
        <taxon>Nitrospiria</taxon>
        <taxon>Nitrospirales</taxon>
        <taxon>Nitrospiraceae</taxon>
        <taxon>Candidatus Nitrobium</taxon>
    </lineage>
</organism>
<dbReference type="Gene3D" id="2.60.40.790">
    <property type="match status" value="1"/>
</dbReference>
<comment type="similarity">
    <text evidence="1 2">Belongs to the small heat shock protein (HSP20) family.</text>
</comment>
<protein>
    <submittedName>
        <fullName evidence="4">Hsp20/alpha crystallin family protein</fullName>
    </submittedName>
</protein>
<dbReference type="EMBL" id="JAIOIV010000079">
    <property type="protein sequence ID" value="MBZ0156566.1"/>
    <property type="molecule type" value="Genomic_DNA"/>
</dbReference>
<dbReference type="Proteomes" id="UP000705867">
    <property type="component" value="Unassembled WGS sequence"/>
</dbReference>
<evidence type="ECO:0000259" key="3">
    <source>
        <dbReference type="PROSITE" id="PS01031"/>
    </source>
</evidence>
<reference evidence="4" key="2">
    <citation type="submission" date="2021-08" db="EMBL/GenBank/DDBJ databases">
        <authorList>
            <person name="Dalcin Martins P."/>
        </authorList>
    </citation>
    <scope>NUCLEOTIDE SEQUENCE</scope>
    <source>
        <strain evidence="4">MAG_39</strain>
    </source>
</reference>